<dbReference type="RefSeq" id="WP_073077881.1">
    <property type="nucleotide sequence ID" value="NZ_FRBL01000001.1"/>
</dbReference>
<organism evidence="1 2">
    <name type="scientific">Chitinophaga jiangningensis</name>
    <dbReference type="NCBI Taxonomy" id="1419482"/>
    <lineage>
        <taxon>Bacteria</taxon>
        <taxon>Pseudomonadati</taxon>
        <taxon>Bacteroidota</taxon>
        <taxon>Chitinophagia</taxon>
        <taxon>Chitinophagales</taxon>
        <taxon>Chitinophagaceae</taxon>
        <taxon>Chitinophaga</taxon>
    </lineage>
</organism>
<evidence type="ECO:0000313" key="2">
    <source>
        <dbReference type="Proteomes" id="UP000184420"/>
    </source>
</evidence>
<sequence length="124" mass="13150">MNAIDNKDLLHYRSNGPISAFTPKVQYTYDGAAKTLEVTDASTYPAGQALKKVIVKVHDHYGKDITDSITVTGVAGKKVISVANLNAAKGLNISVTVISDAGLIADGTWFKIAAAGEVSNWDKQ</sequence>
<evidence type="ECO:0000313" key="1">
    <source>
        <dbReference type="EMBL" id="SHK92717.1"/>
    </source>
</evidence>
<dbReference type="OrthoDB" id="9862701at2"/>
<gene>
    <name evidence="1" type="ORF">SAMN05444266_101613</name>
</gene>
<dbReference type="Proteomes" id="UP000184420">
    <property type="component" value="Unassembled WGS sequence"/>
</dbReference>
<dbReference type="AlphaFoldDB" id="A0A1M6WG76"/>
<keyword evidence="2" id="KW-1185">Reference proteome</keyword>
<dbReference type="STRING" id="1419482.SAMN05444266_101613"/>
<reference evidence="1 2" key="1">
    <citation type="submission" date="2016-11" db="EMBL/GenBank/DDBJ databases">
        <authorList>
            <person name="Jaros S."/>
            <person name="Januszkiewicz K."/>
            <person name="Wedrychowicz H."/>
        </authorList>
    </citation>
    <scope>NUCLEOTIDE SEQUENCE [LARGE SCALE GENOMIC DNA]</scope>
    <source>
        <strain evidence="1 2">DSM 27406</strain>
    </source>
</reference>
<dbReference type="EMBL" id="FRBL01000001">
    <property type="protein sequence ID" value="SHK92717.1"/>
    <property type="molecule type" value="Genomic_DNA"/>
</dbReference>
<name>A0A1M6WG76_9BACT</name>
<accession>A0A1M6WG76</accession>
<protein>
    <submittedName>
        <fullName evidence="1">Uncharacterized protein</fullName>
    </submittedName>
</protein>
<proteinExistence type="predicted"/>